<evidence type="ECO:0000313" key="4">
    <source>
        <dbReference type="EMBL" id="PTM75041.1"/>
    </source>
</evidence>
<dbReference type="SUPFAM" id="SSF52172">
    <property type="entry name" value="CheY-like"/>
    <property type="match status" value="1"/>
</dbReference>
<dbReference type="SMART" id="SM00448">
    <property type="entry name" value="REC"/>
    <property type="match status" value="1"/>
</dbReference>
<dbReference type="InterPro" id="IPR050595">
    <property type="entry name" value="Bact_response_regulator"/>
</dbReference>
<dbReference type="Gene3D" id="3.40.50.2300">
    <property type="match status" value="1"/>
</dbReference>
<organism evidence="4 5">
    <name type="scientific">Cereibacter johrii</name>
    <dbReference type="NCBI Taxonomy" id="445629"/>
    <lineage>
        <taxon>Bacteria</taxon>
        <taxon>Pseudomonadati</taxon>
        <taxon>Pseudomonadota</taxon>
        <taxon>Alphaproteobacteria</taxon>
        <taxon>Rhodobacterales</taxon>
        <taxon>Paracoccaceae</taxon>
        <taxon>Cereibacter</taxon>
    </lineage>
</organism>
<sequence>MPNEPAEPRQKRGLLVLIVEDEFLIALDLQSMLEDVGYAVLGPVGTVDAALRIVEEARPDVVSLDLNLRGQSAIPVAEKLRALEIPFVVTSANRTFDFPGGEILTGATVIGKPVHPRMLIEALSHAYLA</sequence>
<evidence type="ECO:0000256" key="2">
    <source>
        <dbReference type="PROSITE-ProRule" id="PRU00169"/>
    </source>
</evidence>
<keyword evidence="1 2" id="KW-0597">Phosphoprotein</keyword>
<dbReference type="Pfam" id="PF00072">
    <property type="entry name" value="Response_reg"/>
    <property type="match status" value="1"/>
</dbReference>
<keyword evidence="5" id="KW-1185">Reference proteome</keyword>
<reference evidence="4 5" key="1">
    <citation type="submission" date="2018-04" db="EMBL/GenBank/DDBJ databases">
        <title>Genomic Encyclopedia of Type Strains, Phase III (KMG-III): the genomes of soil and plant-associated and newly described type strains.</title>
        <authorList>
            <person name="Whitman W."/>
        </authorList>
    </citation>
    <scope>NUCLEOTIDE SEQUENCE [LARGE SCALE GENOMIC DNA]</scope>
    <source>
        <strain evidence="4 5">JA192</strain>
    </source>
</reference>
<protein>
    <submittedName>
        <fullName evidence="4">Response regulator receiver domain-containing protein</fullName>
    </submittedName>
</protein>
<evidence type="ECO:0000256" key="1">
    <source>
        <dbReference type="ARBA" id="ARBA00022553"/>
    </source>
</evidence>
<dbReference type="EMBL" id="PZZW01000013">
    <property type="protein sequence ID" value="PTM75041.1"/>
    <property type="molecule type" value="Genomic_DNA"/>
</dbReference>
<dbReference type="PANTHER" id="PTHR44591">
    <property type="entry name" value="STRESS RESPONSE REGULATOR PROTEIN 1"/>
    <property type="match status" value="1"/>
</dbReference>
<name>A0ABX5J390_9RHOB</name>
<comment type="caution">
    <text evidence="4">The sequence shown here is derived from an EMBL/GenBank/DDBJ whole genome shotgun (WGS) entry which is preliminary data.</text>
</comment>
<accession>A0ABX5J390</accession>
<evidence type="ECO:0000313" key="5">
    <source>
        <dbReference type="Proteomes" id="UP000240800"/>
    </source>
</evidence>
<dbReference type="PANTHER" id="PTHR44591:SF24">
    <property type="entry name" value="PROTEIN-GLUTAMATE METHYLESTERASE_PROTEIN-GLUTAMINE GLUTAMINASE 1"/>
    <property type="match status" value="1"/>
</dbReference>
<dbReference type="InterPro" id="IPR001789">
    <property type="entry name" value="Sig_transdc_resp-reg_receiver"/>
</dbReference>
<gene>
    <name evidence="4" type="ORF">C8J29_11369</name>
</gene>
<dbReference type="Proteomes" id="UP000240800">
    <property type="component" value="Unassembled WGS sequence"/>
</dbReference>
<dbReference type="PROSITE" id="PS50110">
    <property type="entry name" value="RESPONSE_REGULATORY"/>
    <property type="match status" value="1"/>
</dbReference>
<proteinExistence type="predicted"/>
<dbReference type="InterPro" id="IPR011006">
    <property type="entry name" value="CheY-like_superfamily"/>
</dbReference>
<feature type="domain" description="Response regulatory" evidence="3">
    <location>
        <begin position="15"/>
        <end position="127"/>
    </location>
</feature>
<feature type="modified residue" description="4-aspartylphosphate" evidence="2">
    <location>
        <position position="65"/>
    </location>
</feature>
<evidence type="ECO:0000259" key="3">
    <source>
        <dbReference type="PROSITE" id="PS50110"/>
    </source>
</evidence>
<dbReference type="RefSeq" id="WP_069332407.1">
    <property type="nucleotide sequence ID" value="NZ_MABH01000152.1"/>
</dbReference>